<protein>
    <submittedName>
        <fullName evidence="2">Uncharacterized protein</fullName>
    </submittedName>
</protein>
<feature type="compositionally biased region" description="Basic and acidic residues" evidence="1">
    <location>
        <begin position="37"/>
        <end position="52"/>
    </location>
</feature>
<feature type="region of interest" description="Disordered" evidence="1">
    <location>
        <begin position="1"/>
        <end position="138"/>
    </location>
</feature>
<evidence type="ECO:0000313" key="3">
    <source>
        <dbReference type="Proteomes" id="UP000324222"/>
    </source>
</evidence>
<evidence type="ECO:0000313" key="2">
    <source>
        <dbReference type="EMBL" id="MPC36553.1"/>
    </source>
</evidence>
<organism evidence="2 3">
    <name type="scientific">Portunus trituberculatus</name>
    <name type="common">Swimming crab</name>
    <name type="synonym">Neptunus trituberculatus</name>
    <dbReference type="NCBI Taxonomy" id="210409"/>
    <lineage>
        <taxon>Eukaryota</taxon>
        <taxon>Metazoa</taxon>
        <taxon>Ecdysozoa</taxon>
        <taxon>Arthropoda</taxon>
        <taxon>Crustacea</taxon>
        <taxon>Multicrustacea</taxon>
        <taxon>Malacostraca</taxon>
        <taxon>Eumalacostraca</taxon>
        <taxon>Eucarida</taxon>
        <taxon>Decapoda</taxon>
        <taxon>Pleocyemata</taxon>
        <taxon>Brachyura</taxon>
        <taxon>Eubrachyura</taxon>
        <taxon>Portunoidea</taxon>
        <taxon>Portunidae</taxon>
        <taxon>Portuninae</taxon>
        <taxon>Portunus</taxon>
    </lineage>
</organism>
<dbReference type="Proteomes" id="UP000324222">
    <property type="component" value="Unassembled WGS sequence"/>
</dbReference>
<reference evidence="2 3" key="1">
    <citation type="submission" date="2019-05" db="EMBL/GenBank/DDBJ databases">
        <title>Another draft genome of Portunus trituberculatus and its Hox gene families provides insights of decapod evolution.</title>
        <authorList>
            <person name="Jeong J.-H."/>
            <person name="Song I."/>
            <person name="Kim S."/>
            <person name="Choi T."/>
            <person name="Kim D."/>
            <person name="Ryu S."/>
            <person name="Kim W."/>
        </authorList>
    </citation>
    <scope>NUCLEOTIDE SEQUENCE [LARGE SCALE GENOMIC DNA]</scope>
    <source>
        <tissue evidence="2">Muscle</tissue>
    </source>
</reference>
<feature type="compositionally biased region" description="Basic and acidic residues" evidence="1">
    <location>
        <begin position="118"/>
        <end position="127"/>
    </location>
</feature>
<feature type="compositionally biased region" description="Polar residues" evidence="1">
    <location>
        <begin position="128"/>
        <end position="138"/>
    </location>
</feature>
<proteinExistence type="predicted"/>
<dbReference type="AlphaFoldDB" id="A0A5B7EUI8"/>
<dbReference type="EMBL" id="VSRR010003546">
    <property type="protein sequence ID" value="MPC36553.1"/>
    <property type="molecule type" value="Genomic_DNA"/>
</dbReference>
<name>A0A5B7EUI8_PORTR</name>
<keyword evidence="3" id="KW-1185">Reference proteome</keyword>
<accession>A0A5B7EUI8</accession>
<comment type="caution">
    <text evidence="2">The sequence shown here is derived from an EMBL/GenBank/DDBJ whole genome shotgun (WGS) entry which is preliminary data.</text>
</comment>
<feature type="compositionally biased region" description="Polar residues" evidence="1">
    <location>
        <begin position="1"/>
        <end position="11"/>
    </location>
</feature>
<sequence length="138" mass="15242">MPLQALNNTCQGRKGESSRVTSSTMRAATKCPAIRDTQARPEGRLARQERSTSSRTSTAAPVTKAEKNMASPDVEALRDVEAGRHRHTTDVITHPEDSDTAPLRQQAPPHHNQQQGKKNPENYRDTELTQSKMGQARS</sequence>
<evidence type="ECO:0000256" key="1">
    <source>
        <dbReference type="SAM" id="MobiDB-lite"/>
    </source>
</evidence>
<gene>
    <name evidence="2" type="ORF">E2C01_030017</name>
</gene>